<reference evidence="2" key="1">
    <citation type="submission" date="2016-10" db="EMBL/GenBank/DDBJ databases">
        <authorList>
            <person name="Varghese N."/>
            <person name="Submissions S."/>
        </authorList>
    </citation>
    <scope>NUCLEOTIDE SEQUENCE [LARGE SCALE GENOMIC DNA]</scope>
    <source>
        <strain evidence="2">DSM 22082</strain>
    </source>
</reference>
<name>A0A1H1UA14_BRESA</name>
<evidence type="ECO:0000313" key="3">
    <source>
        <dbReference type="Proteomes" id="UP000199700"/>
    </source>
</evidence>
<dbReference type="STRING" id="629680.SAMN04489751_2611"/>
<keyword evidence="3" id="KW-1185">Reference proteome</keyword>
<sequence>MSTAITPARPPTFQRGPGRIVERTTTITREIFLDDPAPTLLGAGSSSPHRSEAAAEPLSPPSEMRLHGLNRVMVRIGVWLIEAGRRHALRPSADADEIARRVDAAKAHDMKHFIGLPY</sequence>
<organism evidence="2 3">
    <name type="scientific">Brevibacterium sandarakinum</name>
    <dbReference type="NCBI Taxonomy" id="629680"/>
    <lineage>
        <taxon>Bacteria</taxon>
        <taxon>Bacillati</taxon>
        <taxon>Actinomycetota</taxon>
        <taxon>Actinomycetes</taxon>
        <taxon>Micrococcales</taxon>
        <taxon>Brevibacteriaceae</taxon>
        <taxon>Brevibacterium</taxon>
    </lineage>
</organism>
<proteinExistence type="predicted"/>
<evidence type="ECO:0000256" key="1">
    <source>
        <dbReference type="SAM" id="MobiDB-lite"/>
    </source>
</evidence>
<evidence type="ECO:0000313" key="2">
    <source>
        <dbReference type="EMBL" id="SDS69247.1"/>
    </source>
</evidence>
<gene>
    <name evidence="2" type="ORF">SAMN04489751_2611</name>
</gene>
<feature type="region of interest" description="Disordered" evidence="1">
    <location>
        <begin position="36"/>
        <end position="62"/>
    </location>
</feature>
<protein>
    <submittedName>
        <fullName evidence="2">Uncharacterized protein</fullName>
    </submittedName>
</protein>
<dbReference type="RefSeq" id="WP_092106136.1">
    <property type="nucleotide sequence ID" value="NZ_LT629739.1"/>
</dbReference>
<dbReference type="OrthoDB" id="4808121at2"/>
<accession>A0A1H1UA14</accession>
<dbReference type="AlphaFoldDB" id="A0A1H1UA14"/>
<dbReference type="EMBL" id="LT629739">
    <property type="protein sequence ID" value="SDS69247.1"/>
    <property type="molecule type" value="Genomic_DNA"/>
</dbReference>
<dbReference type="Proteomes" id="UP000199700">
    <property type="component" value="Chromosome"/>
</dbReference>